<dbReference type="GO" id="GO:0035267">
    <property type="term" value="C:NuA4 histone acetyltransferase complex"/>
    <property type="evidence" value="ECO:0007669"/>
    <property type="project" value="InterPro"/>
</dbReference>
<dbReference type="PANTHER" id="PTHR12855:SF10">
    <property type="entry name" value="DNA METHYLTRANSFERASE 1-ASSOCIATED PROTEIN 1"/>
    <property type="match status" value="1"/>
</dbReference>
<dbReference type="EMBL" id="CAJNOL010000594">
    <property type="protein sequence ID" value="CAF1130364.1"/>
    <property type="molecule type" value="Genomic_DNA"/>
</dbReference>
<feature type="compositionally biased region" description="Basic residues" evidence="1">
    <location>
        <begin position="30"/>
        <end position="39"/>
    </location>
</feature>
<dbReference type="GO" id="GO:0003714">
    <property type="term" value="F:transcription corepressor activity"/>
    <property type="evidence" value="ECO:0007669"/>
    <property type="project" value="TreeGrafter"/>
</dbReference>
<keyword evidence="3" id="KW-1185">Reference proteome</keyword>
<dbReference type="Proteomes" id="UP000663870">
    <property type="component" value="Unassembled WGS sequence"/>
</dbReference>
<organism evidence="2 3">
    <name type="scientific">Rotaria sordida</name>
    <dbReference type="NCBI Taxonomy" id="392033"/>
    <lineage>
        <taxon>Eukaryota</taxon>
        <taxon>Metazoa</taxon>
        <taxon>Spiralia</taxon>
        <taxon>Gnathifera</taxon>
        <taxon>Rotifera</taxon>
        <taxon>Eurotatoria</taxon>
        <taxon>Bdelloidea</taxon>
        <taxon>Philodinida</taxon>
        <taxon>Philodinidae</taxon>
        <taxon>Rotaria</taxon>
    </lineage>
</organism>
<evidence type="ECO:0000256" key="1">
    <source>
        <dbReference type="SAM" id="MobiDB-lite"/>
    </source>
</evidence>
<dbReference type="GO" id="GO:0006281">
    <property type="term" value="P:DNA repair"/>
    <property type="evidence" value="ECO:0007669"/>
    <property type="project" value="InterPro"/>
</dbReference>
<proteinExistence type="predicted"/>
<dbReference type="GO" id="GO:0000812">
    <property type="term" value="C:Swr1 complex"/>
    <property type="evidence" value="ECO:0007669"/>
    <property type="project" value="TreeGrafter"/>
</dbReference>
<name>A0A814RAD5_9BILA</name>
<dbReference type="GO" id="GO:0006338">
    <property type="term" value="P:chromatin remodeling"/>
    <property type="evidence" value="ECO:0007669"/>
    <property type="project" value="InterPro"/>
</dbReference>
<dbReference type="InterPro" id="IPR027109">
    <property type="entry name" value="Swc4/Dmap1"/>
</dbReference>
<dbReference type="AlphaFoldDB" id="A0A814RAD5"/>
<sequence length="120" mass="13831">MANAEVLDILSDAITPKNRGSANKDEIIREKKKGPKKNIRRPEGMKREVWSLIAQDDRESVPIVPTVTKSGGNSYAKWIKHSSMKVRSWQWTPFTNSARSTNDTFILYHWQHKLNIDEPI</sequence>
<reference evidence="2" key="1">
    <citation type="submission" date="2021-02" db="EMBL/GenBank/DDBJ databases">
        <authorList>
            <person name="Nowell W R."/>
        </authorList>
    </citation>
    <scope>NUCLEOTIDE SEQUENCE</scope>
</reference>
<gene>
    <name evidence="2" type="ORF">JXQ802_LOCUS20669</name>
</gene>
<evidence type="ECO:0000313" key="2">
    <source>
        <dbReference type="EMBL" id="CAF1130364.1"/>
    </source>
</evidence>
<protein>
    <submittedName>
        <fullName evidence="2">Uncharacterized protein</fullName>
    </submittedName>
</protein>
<accession>A0A814RAD5</accession>
<evidence type="ECO:0000313" key="3">
    <source>
        <dbReference type="Proteomes" id="UP000663870"/>
    </source>
</evidence>
<feature type="region of interest" description="Disordered" evidence="1">
    <location>
        <begin position="15"/>
        <end position="44"/>
    </location>
</feature>
<comment type="caution">
    <text evidence="2">The sequence shown here is derived from an EMBL/GenBank/DDBJ whole genome shotgun (WGS) entry which is preliminary data.</text>
</comment>
<dbReference type="GO" id="GO:0000122">
    <property type="term" value="P:negative regulation of transcription by RNA polymerase II"/>
    <property type="evidence" value="ECO:0007669"/>
    <property type="project" value="TreeGrafter"/>
</dbReference>
<dbReference type="PANTHER" id="PTHR12855">
    <property type="entry name" value="DNA METHYLTRANSFERASE 1-ASSOCIATED PROTEIN 1 FAMILY MEMBER"/>
    <property type="match status" value="1"/>
</dbReference>